<dbReference type="EMBL" id="JALBCA010000031">
    <property type="protein sequence ID" value="KAI2388404.1"/>
    <property type="molecule type" value="Genomic_DNA"/>
</dbReference>
<gene>
    <name evidence="1" type="ORF">LOY88_002600</name>
</gene>
<name>A0ACB8UYP0_9EURO</name>
<proteinExistence type="predicted"/>
<evidence type="ECO:0000313" key="1">
    <source>
        <dbReference type="EMBL" id="KAI2388404.1"/>
    </source>
</evidence>
<protein>
    <submittedName>
        <fullName evidence="1">Uncharacterized protein</fullName>
    </submittedName>
</protein>
<comment type="caution">
    <text evidence="1">The sequence shown here is derived from an EMBL/GenBank/DDBJ whole genome shotgun (WGS) entry which is preliminary data.</text>
</comment>
<accession>A0ACB8UYP0</accession>
<reference evidence="1" key="1">
    <citation type="journal article" date="2022" name="bioRxiv">
        <title>Population genetic analysis of Ophidiomyces ophidiicola, the causative agent of snake fungal disease, indicates recent introductions to the USA.</title>
        <authorList>
            <person name="Ladner J.T."/>
            <person name="Palmer J.M."/>
            <person name="Ettinger C.L."/>
            <person name="Stajich J.E."/>
            <person name="Farrell T.M."/>
            <person name="Glorioso B.M."/>
            <person name="Lawson B."/>
            <person name="Price S.J."/>
            <person name="Stengle A.G."/>
            <person name="Grear D.A."/>
            <person name="Lorch J.M."/>
        </authorList>
    </citation>
    <scope>NUCLEOTIDE SEQUENCE</scope>
    <source>
        <strain evidence="1">NWHC 24266-5</strain>
    </source>
</reference>
<organism evidence="1">
    <name type="scientific">Ophidiomyces ophidiicola</name>
    <dbReference type="NCBI Taxonomy" id="1387563"/>
    <lineage>
        <taxon>Eukaryota</taxon>
        <taxon>Fungi</taxon>
        <taxon>Dikarya</taxon>
        <taxon>Ascomycota</taxon>
        <taxon>Pezizomycotina</taxon>
        <taxon>Eurotiomycetes</taxon>
        <taxon>Eurotiomycetidae</taxon>
        <taxon>Onygenales</taxon>
        <taxon>Onygenaceae</taxon>
        <taxon>Ophidiomyces</taxon>
    </lineage>
</organism>
<sequence>MRRRSDSPQKRLLRADVPLFDSPSAMRRSVQLSNRSKEPPLPDKKEKHHPFRDPIPTDEDDDKKNDKERWKDKNKGKDKGKDGDKGKARKDDDDDDSNKLRSSSSSLDFIPKSTEMPINGLTEMPINGPTGLPISLHSSRSIRPPTLITSTTSSLTSTSIPNVIAFPPGAPISVATSVLAPGIGAPVSTTGGPGTNPSATATPPPAQPDGGISKAGIAAGSVFGGFIVISISFLALLYYKRWQKHRDEEEKKKLKYSAVSGSESGDLPDVDDTQPPFTPLNNMQYPNASSWQSQTPYATDFQTTFLEHKDGSQHESSTNNQPRRSSRYYASLAMSSNPQDHHSFASDPPSDKLVPQASHLRPISMMEVSQKQNNAEQNMSIQRKSLPAGRVMSPQLPIVAELVAGHPLTPPSIESTPSQPSARYSNTVDYRTARSSISSTNPLGNGNVSQYSPVSSVSPMDPVLSSPSETGQQQQPLPPTSQTYSHQSLPQHPGINTYSVPPHNG</sequence>